<feature type="region of interest" description="Disordered" evidence="1">
    <location>
        <begin position="65"/>
        <end position="90"/>
    </location>
</feature>
<name>A0AAV2G571_9ROSI</name>
<dbReference type="EMBL" id="OZ034821">
    <property type="protein sequence ID" value="CAL1405784.1"/>
    <property type="molecule type" value="Genomic_DNA"/>
</dbReference>
<feature type="region of interest" description="Disordered" evidence="1">
    <location>
        <begin position="1"/>
        <end position="30"/>
    </location>
</feature>
<organism evidence="2 3">
    <name type="scientific">Linum trigynum</name>
    <dbReference type="NCBI Taxonomy" id="586398"/>
    <lineage>
        <taxon>Eukaryota</taxon>
        <taxon>Viridiplantae</taxon>
        <taxon>Streptophyta</taxon>
        <taxon>Embryophyta</taxon>
        <taxon>Tracheophyta</taxon>
        <taxon>Spermatophyta</taxon>
        <taxon>Magnoliopsida</taxon>
        <taxon>eudicotyledons</taxon>
        <taxon>Gunneridae</taxon>
        <taxon>Pentapetalae</taxon>
        <taxon>rosids</taxon>
        <taxon>fabids</taxon>
        <taxon>Malpighiales</taxon>
        <taxon>Linaceae</taxon>
        <taxon>Linum</taxon>
    </lineage>
</organism>
<reference evidence="2 3" key="1">
    <citation type="submission" date="2024-04" db="EMBL/GenBank/DDBJ databases">
        <authorList>
            <person name="Fracassetti M."/>
        </authorList>
    </citation>
    <scope>NUCLEOTIDE SEQUENCE [LARGE SCALE GENOMIC DNA]</scope>
</reference>
<evidence type="ECO:0000313" key="3">
    <source>
        <dbReference type="Proteomes" id="UP001497516"/>
    </source>
</evidence>
<protein>
    <submittedName>
        <fullName evidence="2">Uncharacterized protein</fullName>
    </submittedName>
</protein>
<keyword evidence="3" id="KW-1185">Reference proteome</keyword>
<feature type="compositionally biased region" description="Basic and acidic residues" evidence="1">
    <location>
        <begin position="69"/>
        <end position="90"/>
    </location>
</feature>
<dbReference type="Proteomes" id="UP001497516">
    <property type="component" value="Chromosome 8"/>
</dbReference>
<evidence type="ECO:0000313" key="2">
    <source>
        <dbReference type="EMBL" id="CAL1405784.1"/>
    </source>
</evidence>
<gene>
    <name evidence="2" type="ORF">LTRI10_LOCUS45553</name>
</gene>
<dbReference type="AlphaFoldDB" id="A0AAV2G571"/>
<evidence type="ECO:0000256" key="1">
    <source>
        <dbReference type="SAM" id="MobiDB-lite"/>
    </source>
</evidence>
<proteinExistence type="predicted"/>
<sequence>MVFPIGCDPDLPPWVNGEHDQSRWSSSSLQKQCPEEQGAAAVKNKDEHSQIIDIYIRTKRWRSNLSRRASPERRRFPWSVRNEDKRDDGI</sequence>
<accession>A0AAV2G571</accession>